<sequence>MNLLQLIWAYITSFFVGDYINKIHSLESQVNELQQDNREVGELVDIKCDVIKRLEFQLCEVNNLVDSLKDDAQSLKERNDVLHAVNKTSEAQIAILTQQED</sequence>
<reference evidence="3" key="1">
    <citation type="submission" date="2017-02" db="EMBL/GenBank/DDBJ databases">
        <authorList>
            <person name="Varghese N."/>
            <person name="Submissions S."/>
        </authorList>
    </citation>
    <scope>NUCLEOTIDE SEQUENCE [LARGE SCALE GENOMIC DNA]</scope>
    <source>
        <strain evidence="3">DSM 22720</strain>
    </source>
</reference>
<evidence type="ECO:0000313" key="3">
    <source>
        <dbReference type="Proteomes" id="UP000190162"/>
    </source>
</evidence>
<dbReference type="AlphaFoldDB" id="A0A1T4V606"/>
<keyword evidence="3" id="KW-1185">Reference proteome</keyword>
<proteinExistence type="predicted"/>
<name>A0A1T4V606_9GAMM</name>
<protein>
    <submittedName>
        <fullName evidence="2">Uncharacterized protein</fullName>
    </submittedName>
</protein>
<keyword evidence="1" id="KW-0175">Coiled coil</keyword>
<gene>
    <name evidence="2" type="ORF">SAMN02745132_03287</name>
</gene>
<dbReference type="EMBL" id="FUXU01000049">
    <property type="protein sequence ID" value="SKA60346.1"/>
    <property type="molecule type" value="Genomic_DNA"/>
</dbReference>
<evidence type="ECO:0000313" key="2">
    <source>
        <dbReference type="EMBL" id="SKA60346.1"/>
    </source>
</evidence>
<dbReference type="Proteomes" id="UP000190162">
    <property type="component" value="Unassembled WGS sequence"/>
</dbReference>
<organism evidence="2 3">
    <name type="scientific">Enterovibrio nigricans DSM 22720</name>
    <dbReference type="NCBI Taxonomy" id="1121868"/>
    <lineage>
        <taxon>Bacteria</taxon>
        <taxon>Pseudomonadati</taxon>
        <taxon>Pseudomonadota</taxon>
        <taxon>Gammaproteobacteria</taxon>
        <taxon>Vibrionales</taxon>
        <taxon>Vibrionaceae</taxon>
        <taxon>Enterovibrio</taxon>
    </lineage>
</organism>
<dbReference type="RefSeq" id="WP_078753516.1">
    <property type="nucleotide sequence ID" value="NZ_FUXU01000049.1"/>
</dbReference>
<feature type="coiled-coil region" evidence="1">
    <location>
        <begin position="16"/>
        <end position="85"/>
    </location>
</feature>
<accession>A0A1T4V606</accession>
<evidence type="ECO:0000256" key="1">
    <source>
        <dbReference type="SAM" id="Coils"/>
    </source>
</evidence>